<reference evidence="2" key="1">
    <citation type="journal article" date="2020" name="Nature">
        <title>Giant virus diversity and host interactions through global metagenomics.</title>
        <authorList>
            <person name="Schulz F."/>
            <person name="Roux S."/>
            <person name="Paez-Espino D."/>
            <person name="Jungbluth S."/>
            <person name="Walsh D.A."/>
            <person name="Denef V.J."/>
            <person name="McMahon K.D."/>
            <person name="Konstantinidis K.T."/>
            <person name="Eloe-Fadrosh E.A."/>
            <person name="Kyrpides N.C."/>
            <person name="Woyke T."/>
        </authorList>
    </citation>
    <scope>NUCLEOTIDE SEQUENCE</scope>
    <source>
        <strain evidence="2">GVMAG-M-3300009422-16</strain>
    </source>
</reference>
<organism evidence="2">
    <name type="scientific">viral metagenome</name>
    <dbReference type="NCBI Taxonomy" id="1070528"/>
    <lineage>
        <taxon>unclassified sequences</taxon>
        <taxon>metagenomes</taxon>
        <taxon>organismal metagenomes</taxon>
    </lineage>
</organism>
<dbReference type="EMBL" id="MN739059">
    <property type="protein sequence ID" value="QHS86620.1"/>
    <property type="molecule type" value="Genomic_DNA"/>
</dbReference>
<sequence length="109" mass="12678">MDDNMTFTAFDSINPRSQRLNSKSNKYCSNNTILKYICFTPIFLNLLLLLFSSIYTNVILQTFLLEVNKKIGAYDVKRMTELYYNVSHNAYIMCINYPLITNPSLCHLS</sequence>
<keyword evidence="1" id="KW-0472">Membrane</keyword>
<protein>
    <submittedName>
        <fullName evidence="2">Uncharacterized protein</fullName>
    </submittedName>
</protein>
<accession>A0A6C0B3K7</accession>
<keyword evidence="1" id="KW-1133">Transmembrane helix</keyword>
<name>A0A6C0B3K7_9ZZZZ</name>
<evidence type="ECO:0000313" key="2">
    <source>
        <dbReference type="EMBL" id="QHS86620.1"/>
    </source>
</evidence>
<feature type="transmembrane region" description="Helical" evidence="1">
    <location>
        <begin position="33"/>
        <end position="60"/>
    </location>
</feature>
<proteinExistence type="predicted"/>
<evidence type="ECO:0000256" key="1">
    <source>
        <dbReference type="SAM" id="Phobius"/>
    </source>
</evidence>
<dbReference type="AlphaFoldDB" id="A0A6C0B3K7"/>
<keyword evidence="1" id="KW-0812">Transmembrane</keyword>